<dbReference type="PANTHER" id="PTHR43048">
    <property type="entry name" value="METHYLMALONYL-COA EPIMERASE"/>
    <property type="match status" value="1"/>
</dbReference>
<dbReference type="PROSITE" id="PS51819">
    <property type="entry name" value="VOC"/>
    <property type="match status" value="1"/>
</dbReference>
<dbReference type="InterPro" id="IPR051785">
    <property type="entry name" value="MMCE/EMCE_epimerase"/>
</dbReference>
<dbReference type="SUPFAM" id="SSF54593">
    <property type="entry name" value="Glyoxalase/Bleomycin resistance protein/Dihydroxybiphenyl dioxygenase"/>
    <property type="match status" value="1"/>
</dbReference>
<evidence type="ECO:0000313" key="3">
    <source>
        <dbReference type="EMBL" id="GAG88921.1"/>
    </source>
</evidence>
<name>X1CXH4_9ZZZZ</name>
<proteinExistence type="predicted"/>
<evidence type="ECO:0000259" key="2">
    <source>
        <dbReference type="PROSITE" id="PS51819"/>
    </source>
</evidence>
<dbReference type="GO" id="GO:0004493">
    <property type="term" value="F:methylmalonyl-CoA epimerase activity"/>
    <property type="evidence" value="ECO:0007669"/>
    <property type="project" value="TreeGrafter"/>
</dbReference>
<feature type="non-terminal residue" evidence="3">
    <location>
        <position position="107"/>
    </location>
</feature>
<accession>X1CXH4</accession>
<comment type="caution">
    <text evidence="3">The sequence shown here is derived from an EMBL/GenBank/DDBJ whole genome shotgun (WGS) entry which is preliminary data.</text>
</comment>
<dbReference type="PANTHER" id="PTHR43048:SF6">
    <property type="entry name" value="BLR8189 PROTEIN"/>
    <property type="match status" value="1"/>
</dbReference>
<sequence>MIRGIHHTAISTGDLDRALKFYRDLLGFEVAMEFEWPKGTEFADSITGLKDSAARTVMLKAGNMMVEIFEYSSPAPKEGDRGRPVCDHGITHICVDVVDIDAEYERL</sequence>
<dbReference type="InterPro" id="IPR004360">
    <property type="entry name" value="Glyas_Fos-R_dOase_dom"/>
</dbReference>
<gene>
    <name evidence="3" type="ORF">S01H4_24935</name>
</gene>
<dbReference type="Gene3D" id="3.10.180.10">
    <property type="entry name" value="2,3-Dihydroxybiphenyl 1,2-Dioxygenase, domain 1"/>
    <property type="match status" value="1"/>
</dbReference>
<dbReference type="InterPro" id="IPR037523">
    <property type="entry name" value="VOC_core"/>
</dbReference>
<evidence type="ECO:0000256" key="1">
    <source>
        <dbReference type="ARBA" id="ARBA00022723"/>
    </source>
</evidence>
<dbReference type="GO" id="GO:0046491">
    <property type="term" value="P:L-methylmalonyl-CoA metabolic process"/>
    <property type="evidence" value="ECO:0007669"/>
    <property type="project" value="TreeGrafter"/>
</dbReference>
<organism evidence="3">
    <name type="scientific">marine sediment metagenome</name>
    <dbReference type="NCBI Taxonomy" id="412755"/>
    <lineage>
        <taxon>unclassified sequences</taxon>
        <taxon>metagenomes</taxon>
        <taxon>ecological metagenomes</taxon>
    </lineage>
</organism>
<protein>
    <recommendedName>
        <fullName evidence="2">VOC domain-containing protein</fullName>
    </recommendedName>
</protein>
<keyword evidence="1" id="KW-0479">Metal-binding</keyword>
<dbReference type="EMBL" id="BART01011798">
    <property type="protein sequence ID" value="GAG88921.1"/>
    <property type="molecule type" value="Genomic_DNA"/>
</dbReference>
<dbReference type="AlphaFoldDB" id="X1CXH4"/>
<reference evidence="3" key="1">
    <citation type="journal article" date="2014" name="Front. Microbiol.">
        <title>High frequency of phylogenetically diverse reductive dehalogenase-homologous genes in deep subseafloor sedimentary metagenomes.</title>
        <authorList>
            <person name="Kawai M."/>
            <person name="Futagami T."/>
            <person name="Toyoda A."/>
            <person name="Takaki Y."/>
            <person name="Nishi S."/>
            <person name="Hori S."/>
            <person name="Arai W."/>
            <person name="Tsubouchi T."/>
            <person name="Morono Y."/>
            <person name="Uchiyama I."/>
            <person name="Ito T."/>
            <person name="Fujiyama A."/>
            <person name="Inagaki F."/>
            <person name="Takami H."/>
        </authorList>
    </citation>
    <scope>NUCLEOTIDE SEQUENCE</scope>
    <source>
        <strain evidence="3">Expedition CK06-06</strain>
    </source>
</reference>
<dbReference type="GO" id="GO:0046872">
    <property type="term" value="F:metal ion binding"/>
    <property type="evidence" value="ECO:0007669"/>
    <property type="project" value="UniProtKB-KW"/>
</dbReference>
<dbReference type="Pfam" id="PF00903">
    <property type="entry name" value="Glyoxalase"/>
    <property type="match status" value="1"/>
</dbReference>
<feature type="domain" description="VOC" evidence="2">
    <location>
        <begin position="4"/>
        <end position="107"/>
    </location>
</feature>
<dbReference type="InterPro" id="IPR029068">
    <property type="entry name" value="Glyas_Bleomycin-R_OHBP_Dase"/>
</dbReference>